<dbReference type="EnsemblMetazoa" id="SCAU016398-RC">
    <property type="protein sequence ID" value="SCAU016398-PC"/>
    <property type="gene ID" value="SCAU016398"/>
</dbReference>
<protein>
    <recommendedName>
        <fullName evidence="13">Angiotensin-converting enzyme</fullName>
        <ecNumber evidence="13">3.4.-.-</ecNumber>
    </recommendedName>
</protein>
<dbReference type="GO" id="GO:0008237">
    <property type="term" value="F:metallopeptidase activity"/>
    <property type="evidence" value="ECO:0007669"/>
    <property type="project" value="UniProtKB-KW"/>
</dbReference>
<evidence type="ECO:0000256" key="9">
    <source>
        <dbReference type="PIRSR" id="PIRSR601548-3"/>
    </source>
</evidence>
<dbReference type="GO" id="GO:0005886">
    <property type="term" value="C:plasma membrane"/>
    <property type="evidence" value="ECO:0007669"/>
    <property type="project" value="TreeGrafter"/>
</dbReference>
<evidence type="ECO:0000313" key="16">
    <source>
        <dbReference type="EnsemblMetazoa" id="SCAU016398-PA"/>
    </source>
</evidence>
<evidence type="ECO:0000256" key="5">
    <source>
        <dbReference type="PIRSR" id="PIRSR601548-1"/>
    </source>
</evidence>
<dbReference type="KEGG" id="scac:106085086"/>
<sequence>MFHKYLKSLLCVIWTLYSPVLGKAQARAQLELPPLPTARPEVYYNGYTVQTTPAQALGDLDRDQRFGPPYAEDSSADDGSDDFRNGQTYDERMRYGFNYRPQQYQQFNSSITNDSPFSDKNIYNTQTLLNDRYGNGNGNTNYDNNNPLNHHTYNDRYGHNAYNSQQQQQQQQNNRYNYPNNNNENNATPRPPSFQYINNNPTTPSYNPPITTYNPNNPNSPYAGDRNRFENPFDPNQDRFNLNQRYNDRQRFQDDRRYQIELEKLRNLLVETDQQGSQECTANVAAQWNFETNVNQFTQTEALNAQQRYVEFQRVVALQSRQINKELIFDRRLYRQLMLQSEVGPNALPLESLDRYNRLINEMLYIYNGATVCAYQQPFLCNLRYIPDLKEIMAKSRDWEELQHTWVEYHRKAGREMRDGYEQLVDVMNEVAFVNNVTNGGEYWYLAYESGNFRQDVDNVWEQIRPLYEALHAYVRRRLREYYGPERVNRIAPIPSHILGNMFGQSWSNVLDIIIPYPGKKLIDITPRMIEQRYTPQLMFQLAEEFFTSINMSAVGPEFYQNSLIEQPLNRRVLCEPSAWDFCNRHDFRVKLCTDINQKSLISVHHEMAHIQYFLQYRHLPKVFRNGANPAFHQAIGDAIGLSVGTPRHFQTLGLLQRSVDESSYDINYLFTMAIDKLAFMPFALALDNWRYDIFSGRANKHMMNCHYWNLREKYGGIKPPVLRSEKDFDAGAKYHVPANIPYIKYFVSTVLQFQIYRGMCLAAGQYDPNDPRKPLHKCDVYRHPEAGNLLKKIMAKGSSQPWQEVMEEALGEGRLDGSALREYFAPLEEWLRLENLRTNEYVGWNYDGDYCKRSIETANLQVFGGYYNHGQSAKVSRWGYAIVVAVICFSHLMALF</sequence>
<dbReference type="EnsemblMetazoa" id="SCAU016398-RA">
    <property type="protein sequence ID" value="SCAU016398-PA"/>
    <property type="gene ID" value="SCAU016398"/>
</dbReference>
<feature type="compositionally biased region" description="Low complexity" evidence="14">
    <location>
        <begin position="130"/>
        <end position="146"/>
    </location>
</feature>
<feature type="disulfide bond" evidence="10 12">
    <location>
        <begin position="373"/>
        <end position="381"/>
    </location>
</feature>
<reference evidence="16" key="2">
    <citation type="submission" date="2020-05" db="UniProtKB">
        <authorList>
            <consortium name="EnsemblMetazoa"/>
        </authorList>
    </citation>
    <scope>IDENTIFICATION</scope>
    <source>
        <strain evidence="16">USDA</strain>
    </source>
</reference>
<evidence type="ECO:0000313" key="17">
    <source>
        <dbReference type="EnsemblMetazoa" id="SCAU016398-PC"/>
    </source>
</evidence>
<feature type="region of interest" description="Disordered" evidence="14">
    <location>
        <begin position="54"/>
        <end position="87"/>
    </location>
</feature>
<feature type="active site" description="Proton acceptor 1" evidence="5">
    <location>
        <position position="607"/>
    </location>
</feature>
<feature type="compositionally biased region" description="Low complexity" evidence="14">
    <location>
        <begin position="196"/>
        <end position="222"/>
    </location>
</feature>
<dbReference type="PANTHER" id="PTHR10514">
    <property type="entry name" value="ANGIOTENSIN-CONVERTING ENZYME"/>
    <property type="match status" value="1"/>
</dbReference>
<feature type="compositionally biased region" description="Low complexity" evidence="14">
    <location>
        <begin position="160"/>
        <end position="186"/>
    </location>
</feature>
<dbReference type="Pfam" id="PF01401">
    <property type="entry name" value="Peptidase_M2"/>
    <property type="match status" value="1"/>
</dbReference>
<evidence type="ECO:0000313" key="18">
    <source>
        <dbReference type="Proteomes" id="UP000095300"/>
    </source>
</evidence>
<dbReference type="STRING" id="35570.A0A1I8QEP7"/>
<evidence type="ECO:0000256" key="15">
    <source>
        <dbReference type="SAM" id="SignalP"/>
    </source>
</evidence>
<keyword evidence="13" id="KW-0378">Hydrolase</keyword>
<evidence type="ECO:0000256" key="4">
    <source>
        <dbReference type="ARBA" id="ARBA00023180"/>
    </source>
</evidence>
<dbReference type="Gene3D" id="1.10.1370.30">
    <property type="match status" value="1"/>
</dbReference>
<dbReference type="PRINTS" id="PR00791">
    <property type="entry name" value="PEPDIPTASEA"/>
</dbReference>
<feature type="binding site" evidence="11">
    <location>
        <position position="606"/>
    </location>
    <ligand>
        <name>Zn(2+)</name>
        <dbReference type="ChEBI" id="CHEBI:29105"/>
        <label>2</label>
        <note>catalytic</note>
    </ligand>
</feature>
<name>A0A1I8QEP7_STOCA</name>
<evidence type="ECO:0000256" key="7">
    <source>
        <dbReference type="PIRSR" id="PIRSR601548-11"/>
    </source>
</evidence>
<dbReference type="CDD" id="cd06461">
    <property type="entry name" value="M2_ACE"/>
    <property type="match status" value="1"/>
</dbReference>
<feature type="glycosylation site" description="N-linked (GlcNAc...) asparagine" evidence="6">
    <location>
        <position position="293"/>
    </location>
</feature>
<feature type="signal peptide" evidence="15">
    <location>
        <begin position="1"/>
        <end position="22"/>
    </location>
</feature>
<dbReference type="GO" id="GO:0046872">
    <property type="term" value="F:metal ion binding"/>
    <property type="evidence" value="ECO:0007669"/>
    <property type="project" value="UniProtKB-KW"/>
</dbReference>
<evidence type="ECO:0000256" key="14">
    <source>
        <dbReference type="SAM" id="MobiDB-lite"/>
    </source>
</evidence>
<evidence type="ECO:0000256" key="6">
    <source>
        <dbReference type="PIRSR" id="PIRSR601548-10"/>
    </source>
</evidence>
<comment type="similarity">
    <text evidence="1 12 13">Belongs to the peptidase M2 family.</text>
</comment>
<dbReference type="EnsemblMetazoa" id="SCAU016398-RB">
    <property type="protein sequence ID" value="SCAU016398-PB"/>
    <property type="gene ID" value="SCAU016398"/>
</dbReference>
<dbReference type="Proteomes" id="UP000095300">
    <property type="component" value="Unassembled WGS sequence"/>
</dbReference>
<feature type="active site" description="Proton donor 2" evidence="7">
    <location>
        <position position="736"/>
    </location>
</feature>
<evidence type="ECO:0000256" key="8">
    <source>
        <dbReference type="PIRSR" id="PIRSR601548-2"/>
    </source>
</evidence>
<gene>
    <name evidence="16" type="primary">106085086</name>
</gene>
<feature type="binding site" evidence="8">
    <location>
        <position position="448"/>
    </location>
    <ligand>
        <name>chloride</name>
        <dbReference type="ChEBI" id="CHEBI:17996"/>
        <label>1</label>
    </ligand>
</feature>
<dbReference type="SUPFAM" id="SSF55486">
    <property type="entry name" value="Metalloproteases ('zincins'), catalytic domain"/>
    <property type="match status" value="1"/>
</dbReference>
<dbReference type="GO" id="GO:0006508">
    <property type="term" value="P:proteolysis"/>
    <property type="evidence" value="ECO:0007669"/>
    <property type="project" value="UniProtKB-KW"/>
</dbReference>
<feature type="active site" description="Proton acceptor 2" evidence="7">
    <location>
        <position position="607"/>
    </location>
</feature>
<evidence type="ECO:0000256" key="13">
    <source>
        <dbReference type="RuleBase" id="RU361144"/>
    </source>
</evidence>
<proteinExistence type="inferred from homology"/>
<feature type="binding site" evidence="11">
    <location>
        <position position="610"/>
    </location>
    <ligand>
        <name>Zn(2+)</name>
        <dbReference type="ChEBI" id="CHEBI:29105"/>
        <label>2</label>
        <note>catalytic</note>
    </ligand>
</feature>
<dbReference type="PROSITE" id="PS52011">
    <property type="entry name" value="PEPTIDASE_M2"/>
    <property type="match status" value="1"/>
</dbReference>
<evidence type="ECO:0000256" key="3">
    <source>
        <dbReference type="ARBA" id="ARBA00023157"/>
    </source>
</evidence>
<dbReference type="EC" id="3.4.-.-" evidence="13"/>
<keyword evidence="13" id="KW-0645">Protease</keyword>
<keyword evidence="2 15" id="KW-0732">Signal</keyword>
<dbReference type="GO" id="GO:0008241">
    <property type="term" value="F:peptidyl-dipeptidase activity"/>
    <property type="evidence" value="ECO:0007669"/>
    <property type="project" value="InterPro"/>
</dbReference>
<accession>A0A1I8QEP7</accession>
<feature type="active site" description="Proton donor 1" evidence="5">
    <location>
        <position position="736"/>
    </location>
</feature>
<evidence type="ECO:0000256" key="11">
    <source>
        <dbReference type="PIRSR" id="PIRSR601548-8"/>
    </source>
</evidence>
<dbReference type="PANTHER" id="PTHR10514:SF40">
    <property type="entry name" value="ANGIOTENSIN-CONVERTING ENZYME"/>
    <property type="match status" value="1"/>
</dbReference>
<dbReference type="OrthoDB" id="10029630at2759"/>
<dbReference type="AlphaFoldDB" id="A0A1I8QEP7"/>
<evidence type="ECO:0000256" key="12">
    <source>
        <dbReference type="PROSITE-ProRule" id="PRU01355"/>
    </source>
</evidence>
<evidence type="ECO:0000256" key="1">
    <source>
        <dbReference type="ARBA" id="ARBA00008139"/>
    </source>
</evidence>
<comment type="cofactor">
    <cofactor evidence="13">
        <name>Zn(2+)</name>
        <dbReference type="ChEBI" id="CHEBI:29105"/>
    </cofactor>
    <text evidence="13">Binds 1 zinc ion per subunit.</text>
</comment>
<keyword evidence="13" id="KW-0121">Carboxypeptidase</keyword>
<evidence type="ECO:0000256" key="2">
    <source>
        <dbReference type="ARBA" id="ARBA00022729"/>
    </source>
</evidence>
<keyword evidence="3 10" id="KW-1015">Disulfide bond</keyword>
<dbReference type="EnsemblMetazoa" id="SCAU016398-RD">
    <property type="protein sequence ID" value="SCAU016398-PD"/>
    <property type="gene ID" value="SCAU016398"/>
</dbReference>
<feature type="disulfide bond" evidence="10 12">
    <location>
        <begin position="575"/>
        <end position="593"/>
    </location>
</feature>
<dbReference type="InterPro" id="IPR001548">
    <property type="entry name" value="Peptidase_M2"/>
</dbReference>
<dbReference type="VEuPathDB" id="VectorBase:SCAU016398"/>
<feature type="chain" id="PRO_5014271867" description="Angiotensin-converting enzyme" evidence="15">
    <location>
        <begin position="23"/>
        <end position="897"/>
    </location>
</feature>
<keyword evidence="9 13" id="KW-0862">Zinc</keyword>
<feature type="binding site" evidence="9">
    <location>
        <position position="606"/>
    </location>
    <ligand>
        <name>Zn(2+)</name>
        <dbReference type="ChEBI" id="CHEBI:29105"/>
        <label>1</label>
        <note>catalytic</note>
    </ligand>
</feature>
<keyword evidence="18" id="KW-1185">Reference proteome</keyword>
<evidence type="ECO:0000256" key="10">
    <source>
        <dbReference type="PIRSR" id="PIRSR601548-4"/>
    </source>
</evidence>
<feature type="binding site" evidence="9">
    <location>
        <position position="610"/>
    </location>
    <ligand>
        <name>Zn(2+)</name>
        <dbReference type="ChEBI" id="CHEBI:29105"/>
        <label>1</label>
        <note>catalytic</note>
    </ligand>
</feature>
<feature type="region of interest" description="Disordered" evidence="14">
    <location>
        <begin position="128"/>
        <end position="226"/>
    </location>
</feature>
<keyword evidence="13" id="KW-0482">Metalloprotease</keyword>
<reference evidence="17 18" key="1">
    <citation type="submission" date="2015-05" db="EMBL/GenBank/DDBJ databases">
        <authorList>
            <person name="Wilson R.K."/>
            <person name="Warren W.C."/>
            <person name="Olafson P."/>
        </authorList>
    </citation>
    <scope>NUCLEOTIDE SEQUENCE [LARGE SCALE GENOMIC DNA]</scope>
    <source>
        <strain evidence="17 18">USDA</strain>
    </source>
</reference>
<keyword evidence="4 6" id="KW-0325">Glycoprotein</keyword>
<organism evidence="16 18">
    <name type="scientific">Stomoxys calcitrans</name>
    <name type="common">Stable fly</name>
    <name type="synonym">Conops calcitrans</name>
    <dbReference type="NCBI Taxonomy" id="35570"/>
    <lineage>
        <taxon>Eukaryota</taxon>
        <taxon>Metazoa</taxon>
        <taxon>Ecdysozoa</taxon>
        <taxon>Arthropoda</taxon>
        <taxon>Hexapoda</taxon>
        <taxon>Insecta</taxon>
        <taxon>Pterygota</taxon>
        <taxon>Neoptera</taxon>
        <taxon>Endopterygota</taxon>
        <taxon>Diptera</taxon>
        <taxon>Brachycera</taxon>
        <taxon>Muscomorpha</taxon>
        <taxon>Muscoidea</taxon>
        <taxon>Muscidae</taxon>
        <taxon>Stomoxys</taxon>
    </lineage>
</organism>
<feature type="disulfide bond" evidence="10 12">
    <location>
        <begin position="761"/>
        <end position="779"/>
    </location>
</feature>
<dbReference type="GO" id="GO:0004180">
    <property type="term" value="F:carboxypeptidase activity"/>
    <property type="evidence" value="ECO:0007669"/>
    <property type="project" value="UniProtKB-KW"/>
</dbReference>
<keyword evidence="9 13" id="KW-0479">Metal-binding</keyword>